<evidence type="ECO:0000256" key="1">
    <source>
        <dbReference type="SAM" id="MobiDB-lite"/>
    </source>
</evidence>
<dbReference type="Proteomes" id="UP000424527">
    <property type="component" value="Unassembled WGS sequence"/>
</dbReference>
<accession>A0A6G0I784</accession>
<sequence>MASLNGRLLSLWKRHDAFDHSLPLRDTLTKVIKNIFSKYENVLRSSAAEIDTSFMSVEGSSRSADASYNETLERHPVDCAQEHKIDRDVSMSSEYSFDDSLRNNPPKVIRFENSDSEESMSIACSDLDYEHDYQTYHRYCRDEDSYVARDNQRQLHYQGGTKVNTGRDRDSENLPRRLGTGGGGEGGGRRRRREGERGDHPSTHCAERRCLRCEAYEAHCKSAAENYRRVLTSYTKTVSELMIGFKKVLERYPELRVDSSDEHLHYMVQAALGRNNLVREMVRLATRRQARETVEREPAEDEIDSQCDRAIVSVQEALRTCYTDSQALGMILQWYVDLYVRYIEVWREMCTKVTKDITVMEFINLTQDRPGTSYGDGEPWSEAKAYVARMLDKVDSITPRAVGEACARALKNIDFNLSSAF</sequence>
<dbReference type="AlphaFoldDB" id="A0A6G0I784"/>
<gene>
    <name evidence="2" type="ORF">D5F01_LYC13322</name>
</gene>
<dbReference type="EMBL" id="REGW02000013">
    <property type="protein sequence ID" value="KAE8287284.1"/>
    <property type="molecule type" value="Genomic_DNA"/>
</dbReference>
<comment type="caution">
    <text evidence="2">The sequence shown here is derived from an EMBL/GenBank/DDBJ whole genome shotgun (WGS) entry which is preliminary data.</text>
</comment>
<protein>
    <submittedName>
        <fullName evidence="2">Uncharacterized protein</fullName>
    </submittedName>
</protein>
<name>A0A6G0I784_LARCR</name>
<feature type="region of interest" description="Disordered" evidence="1">
    <location>
        <begin position="151"/>
        <end position="203"/>
    </location>
</feature>
<evidence type="ECO:0000313" key="3">
    <source>
        <dbReference type="Proteomes" id="UP000424527"/>
    </source>
</evidence>
<reference evidence="2 3" key="1">
    <citation type="submission" date="2019-07" db="EMBL/GenBank/DDBJ databases">
        <title>Chromosome genome assembly for large yellow croaker.</title>
        <authorList>
            <person name="Xiao S."/>
        </authorList>
    </citation>
    <scope>NUCLEOTIDE SEQUENCE [LARGE SCALE GENOMIC DNA]</scope>
    <source>
        <strain evidence="2">JMULYC20181020</strain>
        <tissue evidence="2">Muscle</tissue>
    </source>
</reference>
<evidence type="ECO:0000313" key="2">
    <source>
        <dbReference type="EMBL" id="KAE8287284.1"/>
    </source>
</evidence>
<organism evidence="2 3">
    <name type="scientific">Larimichthys crocea</name>
    <name type="common">Large yellow croaker</name>
    <name type="synonym">Pseudosciaena crocea</name>
    <dbReference type="NCBI Taxonomy" id="215358"/>
    <lineage>
        <taxon>Eukaryota</taxon>
        <taxon>Metazoa</taxon>
        <taxon>Chordata</taxon>
        <taxon>Craniata</taxon>
        <taxon>Vertebrata</taxon>
        <taxon>Euteleostomi</taxon>
        <taxon>Actinopterygii</taxon>
        <taxon>Neopterygii</taxon>
        <taxon>Teleostei</taxon>
        <taxon>Neoteleostei</taxon>
        <taxon>Acanthomorphata</taxon>
        <taxon>Eupercaria</taxon>
        <taxon>Sciaenidae</taxon>
        <taxon>Larimichthys</taxon>
    </lineage>
</organism>
<proteinExistence type="predicted"/>
<feature type="compositionally biased region" description="Basic and acidic residues" evidence="1">
    <location>
        <begin position="193"/>
        <end position="203"/>
    </location>
</feature>
<feature type="compositionally biased region" description="Basic and acidic residues" evidence="1">
    <location>
        <begin position="165"/>
        <end position="175"/>
    </location>
</feature>
<keyword evidence="3" id="KW-1185">Reference proteome</keyword>